<dbReference type="STRING" id="573321.SAMN04488505_104166"/>
<dbReference type="RefSeq" id="WP_089914723.1">
    <property type="nucleotide sequence ID" value="NZ_FOBB01000004.1"/>
</dbReference>
<feature type="domain" description="Late embryogenesis abundant protein LEA-2 subgroup" evidence="1">
    <location>
        <begin position="56"/>
        <end position="149"/>
    </location>
</feature>
<evidence type="ECO:0000313" key="2">
    <source>
        <dbReference type="EMBL" id="SEM36166.1"/>
    </source>
</evidence>
<dbReference type="AlphaFoldDB" id="A0A1H7XQQ2"/>
<proteinExistence type="predicted"/>
<sequence length="158" mass="18003">MQQMTRFTQYIRLTVLVLLTWGMASSCEKMKDLEFIRVAGVSIDELGMSTSIVRMTLAYYNPNNFNLQLKDANFDLFFDDTQVGHSVQDTLIRIPAKDTFYFPVKLEVSMANVLKNAWSAFANKEVTIKATGNCKVGKGGLYFPFPIKCETKQPLKFF</sequence>
<accession>A0A1H7XQQ2</accession>
<dbReference type="Proteomes" id="UP000198984">
    <property type="component" value="Unassembled WGS sequence"/>
</dbReference>
<dbReference type="InterPro" id="IPR004864">
    <property type="entry name" value="LEA_2"/>
</dbReference>
<evidence type="ECO:0000313" key="3">
    <source>
        <dbReference type="Proteomes" id="UP000198984"/>
    </source>
</evidence>
<dbReference type="SUPFAM" id="SSF117070">
    <property type="entry name" value="LEA14-like"/>
    <property type="match status" value="1"/>
</dbReference>
<dbReference type="Gene3D" id="2.60.40.1820">
    <property type="match status" value="1"/>
</dbReference>
<dbReference type="EMBL" id="FOBB01000004">
    <property type="protein sequence ID" value="SEM36166.1"/>
    <property type="molecule type" value="Genomic_DNA"/>
</dbReference>
<keyword evidence="3" id="KW-1185">Reference proteome</keyword>
<dbReference type="PROSITE" id="PS51257">
    <property type="entry name" value="PROKAR_LIPOPROTEIN"/>
    <property type="match status" value="1"/>
</dbReference>
<organism evidence="2 3">
    <name type="scientific">Chitinophaga rupis</name>
    <dbReference type="NCBI Taxonomy" id="573321"/>
    <lineage>
        <taxon>Bacteria</taxon>
        <taxon>Pseudomonadati</taxon>
        <taxon>Bacteroidota</taxon>
        <taxon>Chitinophagia</taxon>
        <taxon>Chitinophagales</taxon>
        <taxon>Chitinophagaceae</taxon>
        <taxon>Chitinophaga</taxon>
    </lineage>
</organism>
<reference evidence="2 3" key="1">
    <citation type="submission" date="2016-10" db="EMBL/GenBank/DDBJ databases">
        <authorList>
            <person name="de Groot N.N."/>
        </authorList>
    </citation>
    <scope>NUCLEOTIDE SEQUENCE [LARGE SCALE GENOMIC DNA]</scope>
    <source>
        <strain evidence="2 3">DSM 21039</strain>
    </source>
</reference>
<name>A0A1H7XQQ2_9BACT</name>
<protein>
    <submittedName>
        <fullName evidence="2">Late embryogenesis abundant protein</fullName>
    </submittedName>
</protein>
<dbReference type="Pfam" id="PF03168">
    <property type="entry name" value="LEA_2"/>
    <property type="match status" value="1"/>
</dbReference>
<dbReference type="OrthoDB" id="766446at2"/>
<gene>
    <name evidence="2" type="ORF">SAMN04488505_104166</name>
</gene>
<evidence type="ECO:0000259" key="1">
    <source>
        <dbReference type="Pfam" id="PF03168"/>
    </source>
</evidence>